<evidence type="ECO:0000313" key="14">
    <source>
        <dbReference type="EMBL" id="QDT72878.1"/>
    </source>
</evidence>
<keyword evidence="6" id="KW-0501">Molybdenum cofactor biosynthesis</keyword>
<feature type="region of interest" description="Disordered" evidence="13">
    <location>
        <begin position="131"/>
        <end position="150"/>
    </location>
</feature>
<name>A0A517TWX8_9BACT</name>
<dbReference type="SUPFAM" id="SSF54690">
    <property type="entry name" value="Molybdopterin synthase subunit MoaE"/>
    <property type="match status" value="1"/>
</dbReference>
<dbReference type="GO" id="GO:0006777">
    <property type="term" value="P:Mo-molybdopterin cofactor biosynthetic process"/>
    <property type="evidence" value="ECO:0007669"/>
    <property type="project" value="UniProtKB-KW"/>
</dbReference>
<evidence type="ECO:0000256" key="13">
    <source>
        <dbReference type="SAM" id="MobiDB-lite"/>
    </source>
</evidence>
<dbReference type="InterPro" id="IPR036563">
    <property type="entry name" value="MoaE_sf"/>
</dbReference>
<sequence length="150" mass="16709">MIQLTDNPIDVSALLKSVQQPEAGAVVLFLGITRQFTNGRETAALSYEAYREMAVRELERLEQHARERWPLVGCNIVHRLGDVTLAEASVAIAVSSPHRGEAFEAGRWLIDALKEDVPIWKQERWADGGAEWVHPQHSTDDAVGPTNRSN</sequence>
<dbReference type="GO" id="GO:0030366">
    <property type="term" value="F:molybdopterin synthase activity"/>
    <property type="evidence" value="ECO:0007669"/>
    <property type="project" value="UniProtKB-EC"/>
</dbReference>
<comment type="pathway">
    <text evidence="1">Cofactor biosynthesis; molybdopterin biosynthesis.</text>
</comment>
<organism evidence="14 15">
    <name type="scientific">Lacipirellula limnantheis</name>
    <dbReference type="NCBI Taxonomy" id="2528024"/>
    <lineage>
        <taxon>Bacteria</taxon>
        <taxon>Pseudomonadati</taxon>
        <taxon>Planctomycetota</taxon>
        <taxon>Planctomycetia</taxon>
        <taxon>Pirellulales</taxon>
        <taxon>Lacipirellulaceae</taxon>
        <taxon>Lacipirellula</taxon>
    </lineage>
</organism>
<dbReference type="Gene3D" id="3.90.1170.40">
    <property type="entry name" value="Molybdopterin biosynthesis MoaE subunit"/>
    <property type="match status" value="1"/>
</dbReference>
<keyword evidence="5 14" id="KW-0808">Transferase</keyword>
<evidence type="ECO:0000256" key="3">
    <source>
        <dbReference type="ARBA" id="ARBA00011950"/>
    </source>
</evidence>
<accession>A0A517TWX8</accession>
<dbReference type="Pfam" id="PF02391">
    <property type="entry name" value="MoaE"/>
    <property type="match status" value="1"/>
</dbReference>
<dbReference type="InterPro" id="IPR003448">
    <property type="entry name" value="Mopterin_biosynth_MoaE"/>
</dbReference>
<comment type="similarity">
    <text evidence="2">Belongs to the MoaE family.</text>
</comment>
<evidence type="ECO:0000313" key="15">
    <source>
        <dbReference type="Proteomes" id="UP000317909"/>
    </source>
</evidence>
<evidence type="ECO:0000256" key="11">
    <source>
        <dbReference type="ARBA" id="ARBA00032474"/>
    </source>
</evidence>
<keyword evidence="15" id="KW-1185">Reference proteome</keyword>
<dbReference type="RefSeq" id="WP_145432400.1">
    <property type="nucleotide sequence ID" value="NZ_CP036339.1"/>
</dbReference>
<dbReference type="AlphaFoldDB" id="A0A517TWX8"/>
<dbReference type="OrthoDB" id="9803224at2"/>
<evidence type="ECO:0000256" key="10">
    <source>
        <dbReference type="ARBA" id="ARBA00030781"/>
    </source>
</evidence>
<evidence type="ECO:0000256" key="12">
    <source>
        <dbReference type="ARBA" id="ARBA00049878"/>
    </source>
</evidence>
<evidence type="ECO:0000256" key="2">
    <source>
        <dbReference type="ARBA" id="ARBA00005426"/>
    </source>
</evidence>
<evidence type="ECO:0000256" key="5">
    <source>
        <dbReference type="ARBA" id="ARBA00022679"/>
    </source>
</evidence>
<dbReference type="Proteomes" id="UP000317909">
    <property type="component" value="Chromosome"/>
</dbReference>
<evidence type="ECO:0000256" key="4">
    <source>
        <dbReference type="ARBA" id="ARBA00013858"/>
    </source>
</evidence>
<dbReference type="EMBL" id="CP036339">
    <property type="protein sequence ID" value="QDT72878.1"/>
    <property type="molecule type" value="Genomic_DNA"/>
</dbReference>
<evidence type="ECO:0000256" key="1">
    <source>
        <dbReference type="ARBA" id="ARBA00005046"/>
    </source>
</evidence>
<dbReference type="KEGG" id="llh:I41_20630"/>
<protein>
    <recommendedName>
        <fullName evidence="4">Molybdopterin synthase catalytic subunit</fullName>
        <ecNumber evidence="3">2.8.1.12</ecNumber>
    </recommendedName>
    <alternativeName>
        <fullName evidence="10">MPT synthase subunit 2</fullName>
    </alternativeName>
    <alternativeName>
        <fullName evidence="8">Molybdenum cofactor biosynthesis protein E</fullName>
    </alternativeName>
    <alternativeName>
        <fullName evidence="9">Molybdopterin-converting factor large subunit</fullName>
    </alternativeName>
    <alternativeName>
        <fullName evidence="11">Molybdopterin-converting factor subunit 2</fullName>
    </alternativeName>
</protein>
<evidence type="ECO:0000256" key="8">
    <source>
        <dbReference type="ARBA" id="ARBA00029745"/>
    </source>
</evidence>
<evidence type="ECO:0000256" key="7">
    <source>
        <dbReference type="ARBA" id="ARBA00026066"/>
    </source>
</evidence>
<gene>
    <name evidence="14" type="primary">moaE1</name>
    <name evidence="14" type="ORF">I41_20630</name>
</gene>
<reference evidence="14 15" key="1">
    <citation type="submission" date="2019-02" db="EMBL/GenBank/DDBJ databases">
        <title>Deep-cultivation of Planctomycetes and their phenomic and genomic characterization uncovers novel biology.</title>
        <authorList>
            <person name="Wiegand S."/>
            <person name="Jogler M."/>
            <person name="Boedeker C."/>
            <person name="Pinto D."/>
            <person name="Vollmers J."/>
            <person name="Rivas-Marin E."/>
            <person name="Kohn T."/>
            <person name="Peeters S.H."/>
            <person name="Heuer A."/>
            <person name="Rast P."/>
            <person name="Oberbeckmann S."/>
            <person name="Bunk B."/>
            <person name="Jeske O."/>
            <person name="Meyerdierks A."/>
            <person name="Storesund J.E."/>
            <person name="Kallscheuer N."/>
            <person name="Luecker S."/>
            <person name="Lage O.M."/>
            <person name="Pohl T."/>
            <person name="Merkel B.J."/>
            <person name="Hornburger P."/>
            <person name="Mueller R.-W."/>
            <person name="Bruemmer F."/>
            <person name="Labrenz M."/>
            <person name="Spormann A.M."/>
            <person name="Op den Camp H."/>
            <person name="Overmann J."/>
            <person name="Amann R."/>
            <person name="Jetten M.S.M."/>
            <person name="Mascher T."/>
            <person name="Medema M.H."/>
            <person name="Devos D.P."/>
            <person name="Kaster A.-K."/>
            <person name="Ovreas L."/>
            <person name="Rohde M."/>
            <person name="Galperin M.Y."/>
            <person name="Jogler C."/>
        </authorList>
    </citation>
    <scope>NUCLEOTIDE SEQUENCE [LARGE SCALE GENOMIC DNA]</scope>
    <source>
        <strain evidence="14 15">I41</strain>
    </source>
</reference>
<comment type="catalytic activity">
    <reaction evidence="12">
        <text>2 [molybdopterin-synthase sulfur-carrier protein]-C-terminal-Gly-aminoethanethioate + cyclic pyranopterin phosphate + H2O = molybdopterin + 2 [molybdopterin-synthase sulfur-carrier protein]-C-terminal Gly-Gly + 2 H(+)</text>
        <dbReference type="Rhea" id="RHEA:26333"/>
        <dbReference type="Rhea" id="RHEA-COMP:12202"/>
        <dbReference type="Rhea" id="RHEA-COMP:19907"/>
        <dbReference type="ChEBI" id="CHEBI:15377"/>
        <dbReference type="ChEBI" id="CHEBI:15378"/>
        <dbReference type="ChEBI" id="CHEBI:58698"/>
        <dbReference type="ChEBI" id="CHEBI:59648"/>
        <dbReference type="ChEBI" id="CHEBI:90778"/>
        <dbReference type="ChEBI" id="CHEBI:232372"/>
        <dbReference type="EC" id="2.8.1.12"/>
    </reaction>
</comment>
<dbReference type="PANTHER" id="PTHR23404">
    <property type="entry name" value="MOLYBDOPTERIN SYNTHASE RELATED"/>
    <property type="match status" value="1"/>
</dbReference>
<comment type="subunit">
    <text evidence="7">Heterotetramer of 2 MoaD subunits and 2 MoaE subunits. Also stable as homodimer. The enzyme changes between these two forms during catalysis.</text>
</comment>
<evidence type="ECO:0000256" key="9">
    <source>
        <dbReference type="ARBA" id="ARBA00030407"/>
    </source>
</evidence>
<dbReference type="FunFam" id="3.90.1170.40:FF:000003">
    <property type="entry name" value="Molybdopterin converting factor subunit 2"/>
    <property type="match status" value="1"/>
</dbReference>
<dbReference type="EC" id="2.8.1.12" evidence="3"/>
<evidence type="ECO:0000256" key="6">
    <source>
        <dbReference type="ARBA" id="ARBA00023150"/>
    </source>
</evidence>
<dbReference type="CDD" id="cd00756">
    <property type="entry name" value="MoaE"/>
    <property type="match status" value="1"/>
</dbReference>
<proteinExistence type="inferred from homology"/>